<name>A0A059F066_9MICR</name>
<evidence type="ECO:0000313" key="1">
    <source>
        <dbReference type="EMBL" id="KCZ80381.1"/>
    </source>
</evidence>
<dbReference type="HOGENOM" id="CLU_1481610_0_0_1"/>
<gene>
    <name evidence="1" type="ORF">H312_02207</name>
</gene>
<dbReference type="VEuPathDB" id="MicrosporidiaDB:H312_02207"/>
<dbReference type="AlphaFoldDB" id="A0A059F066"/>
<dbReference type="OrthoDB" id="31183at2759"/>
<evidence type="ECO:0000313" key="2">
    <source>
        <dbReference type="Proteomes" id="UP000030655"/>
    </source>
</evidence>
<protein>
    <submittedName>
        <fullName evidence="1">Uncharacterized protein</fullName>
    </submittedName>
</protein>
<organism evidence="1 2">
    <name type="scientific">Anncaliia algerae PRA339</name>
    <dbReference type="NCBI Taxonomy" id="1288291"/>
    <lineage>
        <taxon>Eukaryota</taxon>
        <taxon>Fungi</taxon>
        <taxon>Fungi incertae sedis</taxon>
        <taxon>Microsporidia</taxon>
        <taxon>Tubulinosematoidea</taxon>
        <taxon>Tubulinosematidae</taxon>
        <taxon>Anncaliia</taxon>
    </lineage>
</organism>
<accession>A0A059F066</accession>
<sequence length="182" mass="22151">MLKEKLKELKRQKKTSEIKYTPLISFIEDNEYDEETMFDMITFPTTFLKESRMFNPEFMKANEIPNFKSKIHSELLNAYEYADDEFFDYYLEYLLTRYKLDTFAPSLLLFFLIPFEKYFTQIKTLDNVTFNFLKGIEVYSKRIFVNLYKKNPLFRNNFLAFYESSSINNREINIFIDEIKNE</sequence>
<proteinExistence type="predicted"/>
<reference evidence="2" key="1">
    <citation type="submission" date="2013-02" db="EMBL/GenBank/DDBJ databases">
        <authorList>
            <consortium name="The Broad Institute Genome Sequencing Platform"/>
            <person name="Cuomo C."/>
            <person name="Becnel J."/>
            <person name="Sanscrainte N."/>
            <person name="Walker B."/>
            <person name="Young S.K."/>
            <person name="Zeng Q."/>
            <person name="Gargeya S."/>
            <person name="Fitzgerald M."/>
            <person name="Haas B."/>
            <person name="Abouelleil A."/>
            <person name="Alvarado L."/>
            <person name="Arachchi H.M."/>
            <person name="Berlin A.M."/>
            <person name="Chapman S.B."/>
            <person name="Dewar J."/>
            <person name="Goldberg J."/>
            <person name="Griggs A."/>
            <person name="Gujja S."/>
            <person name="Hansen M."/>
            <person name="Howarth C."/>
            <person name="Imamovic A."/>
            <person name="Larimer J."/>
            <person name="McCowan C."/>
            <person name="Murphy C."/>
            <person name="Neiman D."/>
            <person name="Pearson M."/>
            <person name="Priest M."/>
            <person name="Roberts A."/>
            <person name="Saif S."/>
            <person name="Shea T."/>
            <person name="Sisk P."/>
            <person name="Sykes S."/>
            <person name="Wortman J."/>
            <person name="Nusbaum C."/>
            <person name="Birren B."/>
        </authorList>
    </citation>
    <scope>NUCLEOTIDE SEQUENCE [LARGE SCALE GENOMIC DNA]</scope>
    <source>
        <strain evidence="2">PRA339</strain>
    </source>
</reference>
<reference evidence="1 2" key="2">
    <citation type="submission" date="2014-03" db="EMBL/GenBank/DDBJ databases">
        <title>The Genome Sequence of Anncaliia algerae insect isolate PRA339.</title>
        <authorList>
            <consortium name="The Broad Institute Genome Sequencing Platform"/>
            <consortium name="The Broad Institute Genome Sequencing Center for Infectious Disease"/>
            <person name="Cuomo C."/>
            <person name="Becnel J."/>
            <person name="Sanscrainte N."/>
            <person name="Walker B."/>
            <person name="Young S.K."/>
            <person name="Zeng Q."/>
            <person name="Gargeya S."/>
            <person name="Fitzgerald M."/>
            <person name="Haas B."/>
            <person name="Abouelleil A."/>
            <person name="Alvarado L."/>
            <person name="Arachchi H.M."/>
            <person name="Berlin A.M."/>
            <person name="Chapman S.B."/>
            <person name="Dewar J."/>
            <person name="Goldberg J."/>
            <person name="Griggs A."/>
            <person name="Gujja S."/>
            <person name="Hansen M."/>
            <person name="Howarth C."/>
            <person name="Imamovic A."/>
            <person name="Larimer J."/>
            <person name="McCowan C."/>
            <person name="Murphy C."/>
            <person name="Neiman D."/>
            <person name="Pearson M."/>
            <person name="Priest M."/>
            <person name="Roberts A."/>
            <person name="Saif S."/>
            <person name="Shea T."/>
            <person name="Sisk P."/>
            <person name="Sykes S."/>
            <person name="Wortman J."/>
            <person name="Nusbaum C."/>
            <person name="Birren B."/>
        </authorList>
    </citation>
    <scope>NUCLEOTIDE SEQUENCE [LARGE SCALE GENOMIC DNA]</scope>
    <source>
        <strain evidence="1 2">PRA339</strain>
    </source>
</reference>
<dbReference type="Proteomes" id="UP000030655">
    <property type="component" value="Unassembled WGS sequence"/>
</dbReference>
<keyword evidence="2" id="KW-1185">Reference proteome</keyword>
<dbReference type="EMBL" id="KK365184">
    <property type="protein sequence ID" value="KCZ80381.1"/>
    <property type="molecule type" value="Genomic_DNA"/>
</dbReference>